<evidence type="ECO:0000313" key="3">
    <source>
        <dbReference type="Proteomes" id="UP000799118"/>
    </source>
</evidence>
<feature type="region of interest" description="Disordered" evidence="1">
    <location>
        <begin position="146"/>
        <end position="238"/>
    </location>
</feature>
<dbReference type="EMBL" id="ML769813">
    <property type="protein sequence ID" value="KAE9387248.1"/>
    <property type="molecule type" value="Genomic_DNA"/>
</dbReference>
<feature type="compositionally biased region" description="Polar residues" evidence="1">
    <location>
        <begin position="196"/>
        <end position="220"/>
    </location>
</feature>
<feature type="compositionally biased region" description="Acidic residues" evidence="1">
    <location>
        <begin position="148"/>
        <end position="157"/>
    </location>
</feature>
<evidence type="ECO:0000256" key="1">
    <source>
        <dbReference type="SAM" id="MobiDB-lite"/>
    </source>
</evidence>
<protein>
    <submittedName>
        <fullName evidence="2">Uncharacterized protein</fullName>
    </submittedName>
</protein>
<dbReference type="OrthoDB" id="3066004at2759"/>
<keyword evidence="3" id="KW-1185">Reference proteome</keyword>
<sequence length="465" mass="51686">MPSACKTPSHQATMESGALTPSPSCSRFRLTPRQAATAPYSPSSPTKPTSISLHLGAFFRLVDKPEREYMRRTVAWKFQLDSKDHAKDAVDRELRLLLGMSIAEEENYMMMMMTRKTSAGCKLANFVKPIAKEQEEIIRTHLQHITDDKDDEEEDTEAPLAQPIASSSQQHTPTPSQSPAPKREPIPPTPPQPSPQGTAPQFPYSNTDPPSPHRSQSPSDPGSPGALISDSNDNDEMSKAGKAFDKVTTLKSDGSNWDTWKTQVEFAARSIGYQHYFEWNPQPDLAQGSDDEHRGQDSSDLLNAIIGRLSDGIFRRYRRYNNTKQLLENLLADYNSKNALTGSFLQRRLHTMQCTDPSKVNKHLDDMINICNNLTTRGININNNISVNTIMSSVPNTFKATINTLAVFSAKTDKKLSRAELISTICAESMVHQMQHDHKDESANYAGNRGRGGFRGCGNSFRGNS</sequence>
<reference evidence="2" key="1">
    <citation type="journal article" date="2019" name="Environ. Microbiol.">
        <title>Fungal ecological strategies reflected in gene transcription - a case study of two litter decomposers.</title>
        <authorList>
            <person name="Barbi F."/>
            <person name="Kohler A."/>
            <person name="Barry K."/>
            <person name="Baskaran P."/>
            <person name="Daum C."/>
            <person name="Fauchery L."/>
            <person name="Ihrmark K."/>
            <person name="Kuo A."/>
            <person name="LaButti K."/>
            <person name="Lipzen A."/>
            <person name="Morin E."/>
            <person name="Grigoriev I.V."/>
            <person name="Henrissat B."/>
            <person name="Lindahl B."/>
            <person name="Martin F."/>
        </authorList>
    </citation>
    <scope>NUCLEOTIDE SEQUENCE</scope>
    <source>
        <strain evidence="2">JB14</strain>
    </source>
</reference>
<organism evidence="2 3">
    <name type="scientific">Gymnopus androsaceus JB14</name>
    <dbReference type="NCBI Taxonomy" id="1447944"/>
    <lineage>
        <taxon>Eukaryota</taxon>
        <taxon>Fungi</taxon>
        <taxon>Dikarya</taxon>
        <taxon>Basidiomycota</taxon>
        <taxon>Agaricomycotina</taxon>
        <taxon>Agaricomycetes</taxon>
        <taxon>Agaricomycetidae</taxon>
        <taxon>Agaricales</taxon>
        <taxon>Marasmiineae</taxon>
        <taxon>Omphalotaceae</taxon>
        <taxon>Gymnopus</taxon>
    </lineage>
</organism>
<dbReference type="AlphaFoldDB" id="A0A6A4GNT6"/>
<accession>A0A6A4GNT6</accession>
<feature type="compositionally biased region" description="Low complexity" evidence="1">
    <location>
        <begin position="165"/>
        <end position="180"/>
    </location>
</feature>
<dbReference type="Pfam" id="PF14223">
    <property type="entry name" value="Retrotran_gag_2"/>
    <property type="match status" value="1"/>
</dbReference>
<dbReference type="Proteomes" id="UP000799118">
    <property type="component" value="Unassembled WGS sequence"/>
</dbReference>
<evidence type="ECO:0000313" key="2">
    <source>
        <dbReference type="EMBL" id="KAE9387248.1"/>
    </source>
</evidence>
<gene>
    <name evidence="2" type="ORF">BT96DRAFT_1005302</name>
</gene>
<name>A0A6A4GNT6_9AGAR</name>
<proteinExistence type="predicted"/>
<feature type="region of interest" description="Disordered" evidence="1">
    <location>
        <begin position="1"/>
        <end position="25"/>
    </location>
</feature>